<gene>
    <name evidence="1" type="ORF">EG856_00655</name>
</gene>
<dbReference type="Proteomes" id="UP000289326">
    <property type="component" value="Chromosome"/>
</dbReference>
<dbReference type="EMBL" id="CP034841">
    <property type="protein sequence ID" value="QBF34442.1"/>
    <property type="molecule type" value="Genomic_DNA"/>
</dbReference>
<proteinExistence type="predicted"/>
<dbReference type="OrthoDB" id="403918at2"/>
<evidence type="ECO:0008006" key="3">
    <source>
        <dbReference type="Google" id="ProtNLM"/>
    </source>
</evidence>
<accession>A0A4V0ZAE7</accession>
<sequence length="535" mass="62275">MKTKTKFVLKRVALGVGLTITATALTSALIYKFKKPFKPTFYNYKSYISPNSRSIISEKFDFKEFETIGEFTKALLTEKAIGGIGSDAQSVQLIKRNKLKRIDYVKLFYKNTPQWAQGKTFEQYRKLDEYKKMQREIYTKLVWDHLSYYDEVLKTDLNDQPWEDDEPKHLYDYFIPYFSQDMVIAYNPTKLDTELKNASIDTVEKRKKLYELDSKVLNQLANHGFNANKTKDQKDVMFVDVLQSLKQNNYTRWELTDSVRDNMIYGSGYQNAIQTGEASTKQEPKLYERLIDQFAALIKDGIGYNLTSSNLQLSGNGLLLLSNLIDLNSNVQAGIIYNGDAYDAYDSLDNFQNVQPGTIRFIRPKQNLLLIDGLVITNSDKVNDKFYDEMLDNVKRSFMSGLQFDENEVRTWENVNDETIESYTAYENFTEVAYTPVFKVLYDYVIENDFNVEEYETLDDDENTKILKSKEKLEQDQYEAQYSKQLLEIKDAYDIVDPLTGETLLSYKVNHTAIVPTDQKTDTNLTTYWNKKTRN</sequence>
<evidence type="ECO:0000313" key="2">
    <source>
        <dbReference type="Proteomes" id="UP000289326"/>
    </source>
</evidence>
<dbReference type="KEGG" id="mphi:EG856_00655"/>
<protein>
    <recommendedName>
        <fullName evidence="3">Spermidine/putrescine ABC transporter substrate-binding protein</fullName>
    </recommendedName>
</protein>
<reference evidence="1 2" key="1">
    <citation type="submission" date="2019-01" db="EMBL/GenBank/DDBJ databases">
        <title>Complete sequence and annotation of the Mycoplasma phocirhinis strain 852T genome.</title>
        <authorList>
            <person name="Frasca S.Jr."/>
            <person name="Kutish G.F."/>
            <person name="Castellanos Gell J."/>
            <person name="Michaels D.L."/>
            <person name="Brown D.R."/>
        </authorList>
    </citation>
    <scope>NUCLEOTIDE SEQUENCE [LARGE SCALE GENOMIC DNA]</scope>
    <source>
        <strain evidence="1 2">852</strain>
    </source>
</reference>
<dbReference type="RefSeq" id="WP_130429220.1">
    <property type="nucleotide sequence ID" value="NZ_CP034841.1"/>
</dbReference>
<evidence type="ECO:0000313" key="1">
    <source>
        <dbReference type="EMBL" id="QBF34442.1"/>
    </source>
</evidence>
<dbReference type="AlphaFoldDB" id="A0A4V0ZAE7"/>
<keyword evidence="2" id="KW-1185">Reference proteome</keyword>
<organism evidence="1 2">
    <name type="scientific">Mycoplasmopsis phocirhinis</name>
    <dbReference type="NCBI Taxonomy" id="142650"/>
    <lineage>
        <taxon>Bacteria</taxon>
        <taxon>Bacillati</taxon>
        <taxon>Mycoplasmatota</taxon>
        <taxon>Mycoplasmoidales</taxon>
        <taxon>Metamycoplasmataceae</taxon>
        <taxon>Mycoplasmopsis</taxon>
    </lineage>
</organism>
<dbReference type="Pfam" id="PF02030">
    <property type="entry name" value="Lipoprotein_8"/>
    <property type="match status" value="1"/>
</dbReference>
<name>A0A4V0ZAE7_9BACT</name>